<proteinExistence type="predicted"/>
<name>A0A3B0X2R2_9ZZZZ</name>
<dbReference type="SUPFAM" id="SSF63829">
    <property type="entry name" value="Calcium-dependent phosphotriesterase"/>
    <property type="match status" value="1"/>
</dbReference>
<organism evidence="3">
    <name type="scientific">hydrothermal vent metagenome</name>
    <dbReference type="NCBI Taxonomy" id="652676"/>
    <lineage>
        <taxon>unclassified sequences</taxon>
        <taxon>metagenomes</taxon>
        <taxon>ecological metagenomes</taxon>
    </lineage>
</organism>
<dbReference type="GO" id="GO:0016787">
    <property type="term" value="F:hydrolase activity"/>
    <property type="evidence" value="ECO:0007669"/>
    <property type="project" value="UniProtKB-KW"/>
</dbReference>
<keyword evidence="1" id="KW-0378">Hydrolase</keyword>
<evidence type="ECO:0000259" key="2">
    <source>
        <dbReference type="Pfam" id="PF08450"/>
    </source>
</evidence>
<feature type="domain" description="SMP-30/Gluconolactonase/LRE-like region" evidence="2">
    <location>
        <begin position="195"/>
        <end position="273"/>
    </location>
</feature>
<dbReference type="PANTHER" id="PTHR47572">
    <property type="entry name" value="LIPOPROTEIN-RELATED"/>
    <property type="match status" value="1"/>
</dbReference>
<evidence type="ECO:0000313" key="3">
    <source>
        <dbReference type="EMBL" id="VAW55829.1"/>
    </source>
</evidence>
<dbReference type="InterPro" id="IPR011042">
    <property type="entry name" value="6-blade_b-propeller_TolB-like"/>
</dbReference>
<dbReference type="Pfam" id="PF08450">
    <property type="entry name" value="SGL"/>
    <property type="match status" value="1"/>
</dbReference>
<protein>
    <recommendedName>
        <fullName evidence="2">SMP-30/Gluconolactonase/LRE-like region domain-containing protein</fullName>
    </recommendedName>
</protein>
<dbReference type="Gene3D" id="2.120.10.30">
    <property type="entry name" value="TolB, C-terminal domain"/>
    <property type="match status" value="1"/>
</dbReference>
<dbReference type="PANTHER" id="PTHR47572:SF4">
    <property type="entry name" value="LACTONASE DRP35"/>
    <property type="match status" value="1"/>
</dbReference>
<gene>
    <name evidence="3" type="ORF">MNBD_GAMMA07-734</name>
</gene>
<reference evidence="3" key="1">
    <citation type="submission" date="2018-06" db="EMBL/GenBank/DDBJ databases">
        <authorList>
            <person name="Zhirakovskaya E."/>
        </authorList>
    </citation>
    <scope>NUCLEOTIDE SEQUENCE</scope>
</reference>
<evidence type="ECO:0000256" key="1">
    <source>
        <dbReference type="ARBA" id="ARBA00022801"/>
    </source>
</evidence>
<accession>A0A3B0X2R2</accession>
<dbReference type="InterPro" id="IPR051262">
    <property type="entry name" value="SMP-30/CGR1_Lactonase"/>
</dbReference>
<dbReference type="AlphaFoldDB" id="A0A3B0X2R2"/>
<dbReference type="InterPro" id="IPR013658">
    <property type="entry name" value="SGL"/>
</dbReference>
<dbReference type="EMBL" id="UOFF01000124">
    <property type="protein sequence ID" value="VAW55829.1"/>
    <property type="molecule type" value="Genomic_DNA"/>
</dbReference>
<dbReference type="Pfam" id="PF20067">
    <property type="entry name" value="SSL_N"/>
    <property type="match status" value="1"/>
</dbReference>
<sequence>MKKRNRFILFFIALISVSTLAIAAANLFGPRLEAELFASLPIGADNPEALAVDNQGNVYVSTFNFAALTDETINVGNIYVFDNTGFLIRTLTVTPSSGILLELAFHPVTGALLVVDFGSASVLEVDPITGASTPYATIPVDGAAPNGLTFDANANLYITDSFQSTVWRVGPQGGVAEPWITDELLGSRGLVFFGANGLDFNSDFSAMFVSNSGSGSLVKIPVNADGTAGAAELFLVELNGPDGLIIDDNDNIWVANNPSNEIMVIDTTGTATQVLGDFHGLDALGRVKGLLSPSDLNFGGDYLYVSNFAADPRPLGINQMPYTLWSTQVKQYTIARIRLNPPKWKSILPW</sequence>